<gene>
    <name evidence="2" type="ORF">GLX27_002272</name>
</gene>
<feature type="region of interest" description="Disordered" evidence="1">
    <location>
        <begin position="359"/>
        <end position="383"/>
    </location>
</feature>
<feature type="compositionally biased region" description="Basic residues" evidence="1">
    <location>
        <begin position="42"/>
        <end position="56"/>
    </location>
</feature>
<keyword evidence="3" id="KW-1185">Reference proteome</keyword>
<name>A0ABY8EPX7_MALFU</name>
<proteinExistence type="predicted"/>
<feature type="compositionally biased region" description="Polar residues" evidence="1">
    <location>
        <begin position="307"/>
        <end position="317"/>
    </location>
</feature>
<evidence type="ECO:0000313" key="3">
    <source>
        <dbReference type="Proteomes" id="UP000818624"/>
    </source>
</evidence>
<feature type="region of interest" description="Disordered" evidence="1">
    <location>
        <begin position="877"/>
        <end position="939"/>
    </location>
</feature>
<feature type="region of interest" description="Disordered" evidence="1">
    <location>
        <begin position="689"/>
        <end position="740"/>
    </location>
</feature>
<dbReference type="Proteomes" id="UP000818624">
    <property type="component" value="Chromosome 2"/>
</dbReference>
<feature type="region of interest" description="Disordered" evidence="1">
    <location>
        <begin position="198"/>
        <end position="225"/>
    </location>
</feature>
<accession>A0ABY8EPX7</accession>
<reference evidence="2 3" key="1">
    <citation type="journal article" date="2020" name="Elife">
        <title>Loss of centromere function drives karyotype evolution in closely related Malassezia species.</title>
        <authorList>
            <person name="Sankaranarayanan S.R."/>
            <person name="Ianiri G."/>
            <person name="Coelho M.A."/>
            <person name="Reza M.H."/>
            <person name="Thimmappa B.C."/>
            <person name="Ganguly P."/>
            <person name="Vadnala R.N."/>
            <person name="Sun S."/>
            <person name="Siddharthan R."/>
            <person name="Tellgren-Roth C."/>
            <person name="Dawson T.L."/>
            <person name="Heitman J."/>
            <person name="Sanyal K."/>
        </authorList>
    </citation>
    <scope>NUCLEOTIDE SEQUENCE [LARGE SCALE GENOMIC DNA]</scope>
    <source>
        <strain evidence="2">CBS14141</strain>
    </source>
</reference>
<feature type="compositionally biased region" description="Basic residues" evidence="1">
    <location>
        <begin position="324"/>
        <end position="340"/>
    </location>
</feature>
<sequence length="1420" mass="160203">MSTPDSVVPRNNVTSQYGEMDAYAPDMAGSSAAVYEPDTVQAKHRRGEAKEQRRRKRRMQLAAALIEADNDEIQQRIDFLVNVDPSSKELLNDDSLLPKYANQSVMFHDAVNPTGWQQYSRPVYVHPPQSMRTLTQSYLGMAGKLVGDDTEDLHILDESTAAAPEPTSVGEVAQNLLSINLPDEELAPSMEKTWDTVEKKANKRRPTLRNASSLPAIPTVDDLDNTQDLSLDTTQINPETQSRSALLLARIRKSRIVSDSKASEGDMSVDLDDSQQDNKPTDQPPETQQGVEPERLEPPVSHESTESSDPVSGSVSDLQGFRARVLKSRPDRRRSSRRHSLAVSGWPGEVVLHELLQPAQPDNDPEVDEKKTGSHGADGTGNESMQAIAPLLARRASSHHKDLTFSKWTKRKRGLRSLFPFERRKPPSQARMVQDEPMLLLDISEDQPATTNTQMILTEPSPVVDRNNTETFAASQPYQDEELVGVSLQTPIVDQPSHLEASNPVHEPIPASTKLPQNEMQHTVSFEPNEVALPARAQRITFICIPPPLEHMPREYPQTAFYVPHGAFYVDDRGVVLPRNKTQNEAHYELDFGPVEVPAGIGRRVLYPTTALFRNVLVTRDEEHEGWGFERFTNALAYFSALHADDDDSDDEVPLMDVRIQTKEEQLARRRIHREHVRRKRARMERHRLRELAKRQGKRASVFGIPEESSESASDDVSTDYSSFSSDESDPEQLWKDDRRPAGKLYGKSLLAMANEYDNHKLSRVRFYGQDHTKNARHSAPADGLGGFHNDTRERMTKVFGPHPRWMNDIARRDAENATDQFKTLSVGGTPLLGEREQTDLLMEPGVQEGIIFPSVHDAQEAEARAAEEADDVAVAAWQDSSSDDEPESDRKSTRFQPEKPRWEAQEEDDLPLDQLRRRSAPVRAKPPMDDSDDEQPLGNRHRQAAIIAENQALIRQLMEENRQVRMSLQMLTSAPYVMPWMPPQLPGQFAPMPHFDEDAPLLGDEVQDVGIMASNDSAALTHFGTTPMAQSKEYFDAMRSSMYSNEAPMPMDMKSGLGLTSTYGTNGQAEQAEGAAPFYDGAEDHYIPEDLGEEHWDARLQPPWSQDEPAQSEAMHGEYEQGAYVSQSEHLYDQAWSQAQQEYEQEAYEREQYYAQDNDGQYHAYEQEQYAYPTDEQGEYAYNADEHGQYAYNTGEHGQYEYDANEHDRYAYNGGENGQYEYNRNEHDQYAYNAGEHGQYEYNGNEHGEYAYNADQLGQYAYHGDEHGQYAYNGEDGQHEYHGGEHGDHAGGYYDQQGEPAQYEGQDQYVSGYDTYGETYGQEALERQSSESFPNPYPEHPADTYAGDYAPSQPWDAHALHREVSEWLAAPEEMRSASEIKGPRFEELVDLPRTSAAEQPTGHPATESDLLDLYSIEAS</sequence>
<evidence type="ECO:0000256" key="1">
    <source>
        <dbReference type="SAM" id="MobiDB-lite"/>
    </source>
</evidence>
<dbReference type="EMBL" id="CP046235">
    <property type="protein sequence ID" value="WFD47620.1"/>
    <property type="molecule type" value="Genomic_DNA"/>
</dbReference>
<feature type="region of interest" description="Disordered" evidence="1">
    <location>
        <begin position="1392"/>
        <end position="1420"/>
    </location>
</feature>
<organism evidence="2 3">
    <name type="scientific">Malassezia furfur</name>
    <name type="common">Pityriasis versicolor infection agent</name>
    <name type="synonym">Pityrosporum furfur</name>
    <dbReference type="NCBI Taxonomy" id="55194"/>
    <lineage>
        <taxon>Eukaryota</taxon>
        <taxon>Fungi</taxon>
        <taxon>Dikarya</taxon>
        <taxon>Basidiomycota</taxon>
        <taxon>Ustilaginomycotina</taxon>
        <taxon>Malasseziomycetes</taxon>
        <taxon>Malasseziales</taxon>
        <taxon>Malasseziaceae</taxon>
        <taxon>Malassezia</taxon>
    </lineage>
</organism>
<feature type="region of interest" description="Disordered" evidence="1">
    <location>
        <begin position="257"/>
        <end position="342"/>
    </location>
</feature>
<feature type="compositionally biased region" description="Basic and acidic residues" evidence="1">
    <location>
        <begin position="889"/>
        <end position="905"/>
    </location>
</feature>
<feature type="compositionally biased region" description="Acidic residues" evidence="1">
    <location>
        <begin position="708"/>
        <end position="718"/>
    </location>
</feature>
<feature type="region of interest" description="Disordered" evidence="1">
    <location>
        <begin position="34"/>
        <end position="56"/>
    </location>
</feature>
<evidence type="ECO:0000313" key="2">
    <source>
        <dbReference type="EMBL" id="WFD47620.1"/>
    </source>
</evidence>
<protein>
    <submittedName>
        <fullName evidence="2">Uncharacterized protein</fullName>
    </submittedName>
</protein>